<evidence type="ECO:0000259" key="1">
    <source>
        <dbReference type="Pfam" id="PF23921"/>
    </source>
</evidence>
<dbReference type="InterPro" id="IPR055684">
    <property type="entry name" value="DUF7260"/>
</dbReference>
<evidence type="ECO:0000313" key="2">
    <source>
        <dbReference type="EMBL" id="SDQ55053.1"/>
    </source>
</evidence>
<accession>A0A1H1BT17</accession>
<proteinExistence type="predicted"/>
<gene>
    <name evidence="2" type="ORF">SAMN05216278_1937</name>
</gene>
<name>A0A1H1BT17_9EURY</name>
<organism evidence="2 3">
    <name type="scientific">Halopelagius longus</name>
    <dbReference type="NCBI Taxonomy" id="1236180"/>
    <lineage>
        <taxon>Archaea</taxon>
        <taxon>Methanobacteriati</taxon>
        <taxon>Methanobacteriota</taxon>
        <taxon>Stenosarchaea group</taxon>
        <taxon>Halobacteria</taxon>
        <taxon>Halobacteriales</taxon>
        <taxon>Haloferacaceae</taxon>
    </lineage>
</organism>
<dbReference type="EMBL" id="FNKQ01000002">
    <property type="protein sequence ID" value="SDQ55053.1"/>
    <property type="molecule type" value="Genomic_DNA"/>
</dbReference>
<dbReference type="AlphaFoldDB" id="A0A1H1BT17"/>
<sequence length="254" mass="27829">MALRGTHLDDARESLGRERRRCVDEKAAFRSFRSAVTDVQPSTAAGSAAGPLAVKTVGRETPPSLDAVRRAYERTVMEVPHYEEEYGDAYPESLAAEFGDEIAAGMTAGAGLSPELRRAVVSAAANAVRERQEFLDLLDAEFESLDEVEDGVELVVGELSSLDDRPLSARSFDELLALREDVLALRDELDERAWERQRTLAAHRRTLSGLVPSVTEYLYHDVDCSHPGLDALASARRLVETALSRTDRAISTTA</sequence>
<feature type="domain" description="DUF7260" evidence="1">
    <location>
        <begin position="6"/>
        <end position="241"/>
    </location>
</feature>
<protein>
    <recommendedName>
        <fullName evidence="1">DUF7260 domain-containing protein</fullName>
    </recommendedName>
</protein>
<dbReference type="RefSeq" id="WP_175454417.1">
    <property type="nucleotide sequence ID" value="NZ_FNKQ01000002.1"/>
</dbReference>
<dbReference type="Pfam" id="PF23921">
    <property type="entry name" value="DUF7260"/>
    <property type="match status" value="1"/>
</dbReference>
<dbReference type="Proteomes" id="UP000199289">
    <property type="component" value="Unassembled WGS sequence"/>
</dbReference>
<evidence type="ECO:0000313" key="3">
    <source>
        <dbReference type="Proteomes" id="UP000199289"/>
    </source>
</evidence>
<reference evidence="3" key="1">
    <citation type="submission" date="2016-10" db="EMBL/GenBank/DDBJ databases">
        <authorList>
            <person name="Varghese N."/>
            <person name="Submissions S."/>
        </authorList>
    </citation>
    <scope>NUCLEOTIDE SEQUENCE [LARGE SCALE GENOMIC DNA]</scope>
    <source>
        <strain evidence="3">CGMCC 1.12397</strain>
    </source>
</reference>